<dbReference type="GeneID" id="85318729"/>
<evidence type="ECO:0000313" key="3">
    <source>
        <dbReference type="Proteomes" id="UP001172101"/>
    </source>
</evidence>
<name>A0AA39ZUN4_9PEZI</name>
<comment type="caution">
    <text evidence="2">The sequence shown here is derived from an EMBL/GenBank/DDBJ whole genome shotgun (WGS) entry which is preliminary data.</text>
</comment>
<protein>
    <recommendedName>
        <fullName evidence="4">Fungal N-terminal domain-containing protein</fullName>
    </recommendedName>
</protein>
<evidence type="ECO:0000256" key="1">
    <source>
        <dbReference type="SAM" id="MobiDB-lite"/>
    </source>
</evidence>
<accession>A0AA39ZUN4</accession>
<keyword evidence="3" id="KW-1185">Reference proteome</keyword>
<reference evidence="2" key="1">
    <citation type="submission" date="2023-06" db="EMBL/GenBank/DDBJ databases">
        <title>Genome-scale phylogeny and comparative genomics of the fungal order Sordariales.</title>
        <authorList>
            <consortium name="Lawrence Berkeley National Laboratory"/>
            <person name="Hensen N."/>
            <person name="Bonometti L."/>
            <person name="Westerberg I."/>
            <person name="Brannstrom I.O."/>
            <person name="Guillou S."/>
            <person name="Cros-Aarteil S."/>
            <person name="Calhoun S."/>
            <person name="Haridas S."/>
            <person name="Kuo A."/>
            <person name="Mondo S."/>
            <person name="Pangilinan J."/>
            <person name="Riley R."/>
            <person name="LaButti K."/>
            <person name="Andreopoulos B."/>
            <person name="Lipzen A."/>
            <person name="Chen C."/>
            <person name="Yanf M."/>
            <person name="Daum C."/>
            <person name="Ng V."/>
            <person name="Clum A."/>
            <person name="Steindorff A."/>
            <person name="Ohm R."/>
            <person name="Martin F."/>
            <person name="Silar P."/>
            <person name="Natvig D."/>
            <person name="Lalanne C."/>
            <person name="Gautier V."/>
            <person name="Ament-velasquez S.L."/>
            <person name="Kruys A."/>
            <person name="Hutchinson M.I."/>
            <person name="Powell A.J."/>
            <person name="Barry K."/>
            <person name="Miller A.N."/>
            <person name="Grigoriev I.V."/>
            <person name="Debuchy R."/>
            <person name="Gladieux P."/>
            <person name="Thoren M.H."/>
            <person name="Johannesson H."/>
        </authorList>
    </citation>
    <scope>NUCLEOTIDE SEQUENCE</scope>
    <source>
        <strain evidence="2">SMH2392-1A</strain>
    </source>
</reference>
<dbReference type="Proteomes" id="UP001172101">
    <property type="component" value="Unassembled WGS sequence"/>
</dbReference>
<evidence type="ECO:0008006" key="4">
    <source>
        <dbReference type="Google" id="ProtNLM"/>
    </source>
</evidence>
<dbReference type="EMBL" id="JAUIRO010000008">
    <property type="protein sequence ID" value="KAK0703902.1"/>
    <property type="molecule type" value="Genomic_DNA"/>
</dbReference>
<feature type="region of interest" description="Disordered" evidence="1">
    <location>
        <begin position="222"/>
        <end position="248"/>
    </location>
</feature>
<proteinExistence type="predicted"/>
<organism evidence="2 3">
    <name type="scientific">Lasiosphaeria miniovina</name>
    <dbReference type="NCBI Taxonomy" id="1954250"/>
    <lineage>
        <taxon>Eukaryota</taxon>
        <taxon>Fungi</taxon>
        <taxon>Dikarya</taxon>
        <taxon>Ascomycota</taxon>
        <taxon>Pezizomycotina</taxon>
        <taxon>Sordariomycetes</taxon>
        <taxon>Sordariomycetidae</taxon>
        <taxon>Sordariales</taxon>
        <taxon>Lasiosphaeriaceae</taxon>
        <taxon>Lasiosphaeria</taxon>
    </lineage>
</organism>
<evidence type="ECO:0000313" key="2">
    <source>
        <dbReference type="EMBL" id="KAK0703902.1"/>
    </source>
</evidence>
<gene>
    <name evidence="2" type="ORF">B0T26DRAFT_517551</name>
</gene>
<dbReference type="RefSeq" id="XP_060290761.1">
    <property type="nucleotide sequence ID" value="XM_060435459.1"/>
</dbReference>
<sequence length="373" mass="40876">MSLPVQPAMDPLSAVASVAGLVGLAAQIAASIKQHDFWSSVADTPVSLRWLLADVQLVHDLVHSIEASFARSAIPQGSTDPLQQLLERCFADLASLEGLVKTVLPVPGDSCRKATWKSIKATLKKDKFKSYREHLVSAKITLLLAQGYVNQQHIDSRFDALETRIASLSLANSTAALEERIAIEAQKITASILESCSTISLVGAMAPSIQATVSSAIETAMRSHLPQQPSSSRDTEITRAGNTRKSHRLTSIKHYNTPFKRFEVRTIHNGRDVVGSEWDPHDLSASSPKPPETEIFFLPRRWMSSTARRLSIQWEPSSHWGFSGFRVKYHPVVPTSSPILRACQDGDVALARCLPRCSPHQMLSVNTGCPCLL</sequence>
<dbReference type="AlphaFoldDB" id="A0AA39ZUN4"/>